<evidence type="ECO:0000256" key="1">
    <source>
        <dbReference type="ARBA" id="ARBA00022553"/>
    </source>
</evidence>
<dbReference type="InterPro" id="IPR036388">
    <property type="entry name" value="WH-like_DNA-bd_sf"/>
</dbReference>
<dbReference type="PANTHER" id="PTHR48111:SF1">
    <property type="entry name" value="TWO-COMPONENT RESPONSE REGULATOR ORR33"/>
    <property type="match status" value="1"/>
</dbReference>
<dbReference type="InterPro" id="IPR001867">
    <property type="entry name" value="OmpR/PhoB-type_DNA-bd"/>
</dbReference>
<dbReference type="PROSITE" id="PS50110">
    <property type="entry name" value="RESPONSE_REGULATORY"/>
    <property type="match status" value="1"/>
</dbReference>
<dbReference type="PROSITE" id="PS51755">
    <property type="entry name" value="OMPR_PHOB"/>
    <property type="match status" value="1"/>
</dbReference>
<keyword evidence="2" id="KW-0902">Two-component regulatory system</keyword>
<evidence type="ECO:0000256" key="3">
    <source>
        <dbReference type="ARBA" id="ARBA00023015"/>
    </source>
</evidence>
<feature type="domain" description="OmpR/PhoB-type" evidence="9">
    <location>
        <begin position="132"/>
        <end position="226"/>
    </location>
</feature>
<dbReference type="GO" id="GO:0000976">
    <property type="term" value="F:transcription cis-regulatory region binding"/>
    <property type="evidence" value="ECO:0007669"/>
    <property type="project" value="TreeGrafter"/>
</dbReference>
<evidence type="ECO:0000256" key="5">
    <source>
        <dbReference type="ARBA" id="ARBA00023163"/>
    </source>
</evidence>
<dbReference type="InterPro" id="IPR011006">
    <property type="entry name" value="CheY-like_superfamily"/>
</dbReference>
<dbReference type="Gene3D" id="3.40.50.2300">
    <property type="match status" value="1"/>
</dbReference>
<keyword evidence="3" id="KW-0805">Transcription regulation</keyword>
<keyword evidence="1 6" id="KW-0597">Phosphoprotein</keyword>
<comment type="caution">
    <text evidence="10">The sequence shown here is derived from an EMBL/GenBank/DDBJ whole genome shotgun (WGS) entry which is preliminary data.</text>
</comment>
<evidence type="ECO:0000313" key="11">
    <source>
        <dbReference type="Proteomes" id="UP000290172"/>
    </source>
</evidence>
<proteinExistence type="predicted"/>
<dbReference type="Pfam" id="PF00486">
    <property type="entry name" value="Trans_reg_C"/>
    <property type="match status" value="1"/>
</dbReference>
<dbReference type="InterPro" id="IPR039420">
    <property type="entry name" value="WalR-like"/>
</dbReference>
<keyword evidence="5" id="KW-0804">Transcription</keyword>
<dbReference type="Pfam" id="PF00072">
    <property type="entry name" value="Response_reg"/>
    <property type="match status" value="1"/>
</dbReference>
<protein>
    <submittedName>
        <fullName evidence="10">DNA-binding response regulator</fullName>
    </submittedName>
</protein>
<feature type="modified residue" description="4-aspartylphosphate" evidence="6">
    <location>
        <position position="59"/>
    </location>
</feature>
<sequence length="228" mass="26958">MEIGKFKNFKLLYVEDEPNVRKYAMSYFNRIFEHTYEAANAIDALKLYKKEKPEIIITDIQMQSLSGIEFIKKIRALDKRCQIIILSAFLDTKYLLEAIGLNLVKYLTKPIKHDELYNALLECISNLNENNSNTIYFSDNSFFNIEENKLVYENKIAKLTQKELELLKLLVKNKNKITEYHEIEYHIWYDSIMSENALRLSVKKLRKKLPPNTLENIAKLGYKINFIK</sequence>
<dbReference type="InterPro" id="IPR001789">
    <property type="entry name" value="Sig_transdc_resp-reg_receiver"/>
</dbReference>
<feature type="DNA-binding region" description="OmpR/PhoB-type" evidence="7">
    <location>
        <begin position="132"/>
        <end position="226"/>
    </location>
</feature>
<keyword evidence="4 7" id="KW-0238">DNA-binding</keyword>
<name>A0A4V1LRP5_9BACT</name>
<dbReference type="GO" id="GO:0005829">
    <property type="term" value="C:cytosol"/>
    <property type="evidence" value="ECO:0007669"/>
    <property type="project" value="TreeGrafter"/>
</dbReference>
<gene>
    <name evidence="10" type="ORF">CRV08_05635</name>
</gene>
<reference evidence="10 11" key="1">
    <citation type="submission" date="2017-10" db="EMBL/GenBank/DDBJ databases">
        <title>Genomics of the genus Arcobacter.</title>
        <authorList>
            <person name="Perez-Cataluna A."/>
            <person name="Figueras M.J."/>
        </authorList>
    </citation>
    <scope>NUCLEOTIDE SEQUENCE [LARGE SCALE GENOMIC DNA]</scope>
    <source>
        <strain evidence="10 11">CECT 8993</strain>
    </source>
</reference>
<dbReference type="GO" id="GO:0032993">
    <property type="term" value="C:protein-DNA complex"/>
    <property type="evidence" value="ECO:0007669"/>
    <property type="project" value="TreeGrafter"/>
</dbReference>
<dbReference type="CDD" id="cd17536">
    <property type="entry name" value="REC_YesN-like"/>
    <property type="match status" value="1"/>
</dbReference>
<dbReference type="PANTHER" id="PTHR48111">
    <property type="entry name" value="REGULATOR OF RPOS"/>
    <property type="match status" value="1"/>
</dbReference>
<evidence type="ECO:0000256" key="6">
    <source>
        <dbReference type="PROSITE-ProRule" id="PRU00169"/>
    </source>
</evidence>
<dbReference type="RefSeq" id="WP_128979972.1">
    <property type="nucleotide sequence ID" value="NZ_PDKJ01000004.1"/>
</dbReference>
<accession>A0A4V1LRP5</accession>
<dbReference type="Gene3D" id="1.10.10.10">
    <property type="entry name" value="Winged helix-like DNA-binding domain superfamily/Winged helix DNA-binding domain"/>
    <property type="match status" value="1"/>
</dbReference>
<feature type="domain" description="Response regulatory" evidence="8">
    <location>
        <begin position="10"/>
        <end position="124"/>
    </location>
</feature>
<dbReference type="AlphaFoldDB" id="A0A4V1LRP5"/>
<evidence type="ECO:0000259" key="9">
    <source>
        <dbReference type="PROSITE" id="PS51755"/>
    </source>
</evidence>
<dbReference type="EMBL" id="PDKJ01000004">
    <property type="protein sequence ID" value="RXJ68918.1"/>
    <property type="molecule type" value="Genomic_DNA"/>
</dbReference>
<evidence type="ECO:0000256" key="2">
    <source>
        <dbReference type="ARBA" id="ARBA00023012"/>
    </source>
</evidence>
<dbReference type="GO" id="GO:0006355">
    <property type="term" value="P:regulation of DNA-templated transcription"/>
    <property type="evidence" value="ECO:0007669"/>
    <property type="project" value="InterPro"/>
</dbReference>
<evidence type="ECO:0000256" key="7">
    <source>
        <dbReference type="PROSITE-ProRule" id="PRU01091"/>
    </source>
</evidence>
<dbReference type="GO" id="GO:0000156">
    <property type="term" value="F:phosphorelay response regulator activity"/>
    <property type="evidence" value="ECO:0007669"/>
    <property type="project" value="TreeGrafter"/>
</dbReference>
<evidence type="ECO:0000313" key="10">
    <source>
        <dbReference type="EMBL" id="RXJ68918.1"/>
    </source>
</evidence>
<dbReference type="SUPFAM" id="SSF52172">
    <property type="entry name" value="CheY-like"/>
    <property type="match status" value="1"/>
</dbReference>
<evidence type="ECO:0000256" key="4">
    <source>
        <dbReference type="ARBA" id="ARBA00023125"/>
    </source>
</evidence>
<evidence type="ECO:0000259" key="8">
    <source>
        <dbReference type="PROSITE" id="PS50110"/>
    </source>
</evidence>
<dbReference type="SMART" id="SM00862">
    <property type="entry name" value="Trans_reg_C"/>
    <property type="match status" value="1"/>
</dbReference>
<organism evidence="10 11">
    <name type="scientific">Halarcobacter ebronensis</name>
    <dbReference type="NCBI Taxonomy" id="1462615"/>
    <lineage>
        <taxon>Bacteria</taxon>
        <taxon>Pseudomonadati</taxon>
        <taxon>Campylobacterota</taxon>
        <taxon>Epsilonproteobacteria</taxon>
        <taxon>Campylobacterales</taxon>
        <taxon>Arcobacteraceae</taxon>
        <taxon>Halarcobacter</taxon>
    </lineage>
</organism>
<dbReference type="SMART" id="SM00448">
    <property type="entry name" value="REC"/>
    <property type="match status" value="1"/>
</dbReference>
<dbReference type="Proteomes" id="UP000290172">
    <property type="component" value="Unassembled WGS sequence"/>
</dbReference>